<feature type="domain" description="RDD" evidence="6">
    <location>
        <begin position="29"/>
        <end position="157"/>
    </location>
</feature>
<dbReference type="Proteomes" id="UP000321034">
    <property type="component" value="Unassembled WGS sequence"/>
</dbReference>
<keyword evidence="3 5" id="KW-1133">Transmembrane helix</keyword>
<keyword evidence="8" id="KW-1185">Reference proteome</keyword>
<proteinExistence type="predicted"/>
<gene>
    <name evidence="7" type="ORF">FVP77_09505</name>
</gene>
<keyword evidence="4 5" id="KW-0472">Membrane</keyword>
<organism evidence="7 8">
    <name type="scientific">Microbacterium hatanonis</name>
    <dbReference type="NCBI Taxonomy" id="404366"/>
    <lineage>
        <taxon>Bacteria</taxon>
        <taxon>Bacillati</taxon>
        <taxon>Actinomycetota</taxon>
        <taxon>Actinomycetes</taxon>
        <taxon>Micrococcales</taxon>
        <taxon>Microbacteriaceae</taxon>
        <taxon>Microbacterium</taxon>
    </lineage>
</organism>
<name>A0A5C8I4H7_9MICO</name>
<dbReference type="PANTHER" id="PTHR38480">
    <property type="entry name" value="SLR0254 PROTEIN"/>
    <property type="match status" value="1"/>
</dbReference>
<comment type="subcellular location">
    <subcellularLocation>
        <location evidence="1">Membrane</location>
        <topology evidence="1">Multi-pass membrane protein</topology>
    </subcellularLocation>
</comment>
<dbReference type="PANTHER" id="PTHR38480:SF1">
    <property type="entry name" value="SLR0254 PROTEIN"/>
    <property type="match status" value="1"/>
</dbReference>
<dbReference type="EMBL" id="VRSV01000001">
    <property type="protein sequence ID" value="TXK13596.1"/>
    <property type="molecule type" value="Genomic_DNA"/>
</dbReference>
<accession>A0A5C8I4H7</accession>
<evidence type="ECO:0000256" key="4">
    <source>
        <dbReference type="ARBA" id="ARBA00023136"/>
    </source>
</evidence>
<dbReference type="OrthoDB" id="9787732at2"/>
<keyword evidence="2 5" id="KW-0812">Transmembrane</keyword>
<sequence>MTQAHAPVRIPQEETLTGEAVALDVQPVGFFLRGVGLLIDVLVSIAVLVLFALAAFALIDAGALSAEVLPIVVIVVLVLVAVVLPTTVETLTRGRSLGKLAVGGRIVRADGGATGFRHALLRALAGVLEIWLTFGSVAALVGAFTPRAQRLGDLLAGTSSERTRTKRLPPPAPGVPDVLVDWARTADVDRLPDRLSSRIAQFVRQASDLQPAPRARLAASLADEVRPHVAPIPQVDAETLLRGVAAVRRDREWRALNRQNQRVDALLAGTGDSLR</sequence>
<evidence type="ECO:0000259" key="6">
    <source>
        <dbReference type="Pfam" id="PF06271"/>
    </source>
</evidence>
<evidence type="ECO:0000313" key="7">
    <source>
        <dbReference type="EMBL" id="TXK13596.1"/>
    </source>
</evidence>
<evidence type="ECO:0000313" key="8">
    <source>
        <dbReference type="Proteomes" id="UP000321034"/>
    </source>
</evidence>
<feature type="transmembrane region" description="Helical" evidence="5">
    <location>
        <begin position="68"/>
        <end position="88"/>
    </location>
</feature>
<comment type="caution">
    <text evidence="7">The sequence shown here is derived from an EMBL/GenBank/DDBJ whole genome shotgun (WGS) entry which is preliminary data.</text>
</comment>
<protein>
    <submittedName>
        <fullName evidence="7">RDD family protein</fullName>
    </submittedName>
</protein>
<evidence type="ECO:0000256" key="1">
    <source>
        <dbReference type="ARBA" id="ARBA00004141"/>
    </source>
</evidence>
<reference evidence="7 8" key="1">
    <citation type="submission" date="2019-08" db="EMBL/GenBank/DDBJ databases">
        <authorList>
            <person name="Dong K."/>
        </authorList>
    </citation>
    <scope>NUCLEOTIDE SEQUENCE [LARGE SCALE GENOMIC DNA]</scope>
    <source>
        <strain evidence="7 8">JCM14558</strain>
    </source>
</reference>
<dbReference type="InterPro" id="IPR010432">
    <property type="entry name" value="RDD"/>
</dbReference>
<evidence type="ECO:0000256" key="5">
    <source>
        <dbReference type="SAM" id="Phobius"/>
    </source>
</evidence>
<evidence type="ECO:0000256" key="2">
    <source>
        <dbReference type="ARBA" id="ARBA00022692"/>
    </source>
</evidence>
<dbReference type="AlphaFoldDB" id="A0A5C8I4H7"/>
<feature type="transmembrane region" description="Helical" evidence="5">
    <location>
        <begin position="30"/>
        <end position="56"/>
    </location>
</feature>
<dbReference type="RefSeq" id="WP_147894243.1">
    <property type="nucleotide sequence ID" value="NZ_BAAANR010000001.1"/>
</dbReference>
<feature type="transmembrane region" description="Helical" evidence="5">
    <location>
        <begin position="123"/>
        <end position="144"/>
    </location>
</feature>
<dbReference type="GO" id="GO:0016020">
    <property type="term" value="C:membrane"/>
    <property type="evidence" value="ECO:0007669"/>
    <property type="project" value="UniProtKB-SubCell"/>
</dbReference>
<dbReference type="Pfam" id="PF06271">
    <property type="entry name" value="RDD"/>
    <property type="match status" value="1"/>
</dbReference>
<evidence type="ECO:0000256" key="3">
    <source>
        <dbReference type="ARBA" id="ARBA00022989"/>
    </source>
</evidence>